<reference evidence="2 3" key="1">
    <citation type="submission" date="2020-01" db="EMBL/GenBank/DDBJ databases">
        <authorList>
            <person name="Gupta K D."/>
        </authorList>
    </citation>
    <scope>NUCLEOTIDE SEQUENCE [LARGE SCALE GENOMIC DNA]</scope>
</reference>
<evidence type="ECO:0000313" key="3">
    <source>
        <dbReference type="Proteomes" id="UP000467700"/>
    </source>
</evidence>
<name>A0A8S0W863_CYCAE</name>
<dbReference type="Proteomes" id="UP000467700">
    <property type="component" value="Unassembled WGS sequence"/>
</dbReference>
<evidence type="ECO:0000313" key="2">
    <source>
        <dbReference type="EMBL" id="CAA7260996.1"/>
    </source>
</evidence>
<dbReference type="Gene3D" id="3.30.710.10">
    <property type="entry name" value="Potassium Channel Kv1.1, Chain A"/>
    <property type="match status" value="1"/>
</dbReference>
<accession>A0A8S0W863</accession>
<sequence>MIHPMLDEDHASASKLNARSRYLGQSESTKLKFIQQTSPQHSTSHLIENPYFTDGHVQGIQGKGLQHLRPEGGTLGWRYNLASTETITIIQHLLHPPPPPPPRMADAHNHPTLYYPDGNLVIVCRANDGTPTYFRIHQGFLSAHSPVIRDMLTLPNPTEHCETHDGVPLIDLHEDPADMTMFLSLFYQFHDNCLSSNNPDVAFDLFGVLRLADKLMVDDLKAKILARIREDWPTTLAAWEERRWKHYPAPSKYVWNDNDIPFPDPCSVIRAARHFDPSLLTPVLFFELSRQDPFMGHGAKIEPHLQRGPGARWELIQQGDKDCAEMGCQRLQQWLHPRLPTLNERCPKIHSEYDMVVCNGYYEQLSSAMQCRIFTGSDPFKVLQQNISPELTPDCPYPFCESCAAYWDETLRQLRDSLFAELPNFYKIDLELT</sequence>
<dbReference type="PROSITE" id="PS50097">
    <property type="entry name" value="BTB"/>
    <property type="match status" value="1"/>
</dbReference>
<dbReference type="OrthoDB" id="3218112at2759"/>
<dbReference type="AlphaFoldDB" id="A0A8S0W863"/>
<dbReference type="InterPro" id="IPR011333">
    <property type="entry name" value="SKP1/BTB/POZ_sf"/>
</dbReference>
<proteinExistence type="predicted"/>
<comment type="caution">
    <text evidence="2">The sequence shown here is derived from an EMBL/GenBank/DDBJ whole genome shotgun (WGS) entry which is preliminary data.</text>
</comment>
<dbReference type="InterPro" id="IPR000210">
    <property type="entry name" value="BTB/POZ_dom"/>
</dbReference>
<keyword evidence="3" id="KW-1185">Reference proteome</keyword>
<gene>
    <name evidence="2" type="ORF">AAE3_LOCUS3266</name>
</gene>
<dbReference type="SUPFAM" id="SSF54695">
    <property type="entry name" value="POZ domain"/>
    <property type="match status" value="1"/>
</dbReference>
<evidence type="ECO:0000259" key="1">
    <source>
        <dbReference type="PROSITE" id="PS50097"/>
    </source>
</evidence>
<feature type="domain" description="BTB" evidence="1">
    <location>
        <begin position="118"/>
        <end position="187"/>
    </location>
</feature>
<organism evidence="2 3">
    <name type="scientific">Cyclocybe aegerita</name>
    <name type="common">Black poplar mushroom</name>
    <name type="synonym">Agrocybe aegerita</name>
    <dbReference type="NCBI Taxonomy" id="1973307"/>
    <lineage>
        <taxon>Eukaryota</taxon>
        <taxon>Fungi</taxon>
        <taxon>Dikarya</taxon>
        <taxon>Basidiomycota</taxon>
        <taxon>Agaricomycotina</taxon>
        <taxon>Agaricomycetes</taxon>
        <taxon>Agaricomycetidae</taxon>
        <taxon>Agaricales</taxon>
        <taxon>Agaricineae</taxon>
        <taxon>Bolbitiaceae</taxon>
        <taxon>Cyclocybe</taxon>
    </lineage>
</organism>
<protein>
    <recommendedName>
        <fullName evidence="1">BTB domain-containing protein</fullName>
    </recommendedName>
</protein>
<dbReference type="EMBL" id="CACVBS010000031">
    <property type="protein sequence ID" value="CAA7260996.1"/>
    <property type="molecule type" value="Genomic_DNA"/>
</dbReference>